<organism evidence="7">
    <name type="scientific">mine drainage metagenome</name>
    <dbReference type="NCBI Taxonomy" id="410659"/>
    <lineage>
        <taxon>unclassified sequences</taxon>
        <taxon>metagenomes</taxon>
        <taxon>ecological metagenomes</taxon>
    </lineage>
</organism>
<evidence type="ECO:0000313" key="7">
    <source>
        <dbReference type="EMBL" id="OIR09342.1"/>
    </source>
</evidence>
<comment type="caution">
    <text evidence="7">The sequence shown here is derived from an EMBL/GenBank/DDBJ whole genome shotgun (WGS) entry which is preliminary data.</text>
</comment>
<dbReference type="GO" id="GO:0042773">
    <property type="term" value="P:ATP synthesis coupled electron transport"/>
    <property type="evidence" value="ECO:0007669"/>
    <property type="project" value="InterPro"/>
</dbReference>
<feature type="transmembrane region" description="Helical" evidence="5">
    <location>
        <begin position="122"/>
        <end position="140"/>
    </location>
</feature>
<feature type="transmembrane region" description="Helical" evidence="5">
    <location>
        <begin position="160"/>
        <end position="181"/>
    </location>
</feature>
<dbReference type="PANTHER" id="PTHR22773">
    <property type="entry name" value="NADH DEHYDROGENASE"/>
    <property type="match status" value="1"/>
</dbReference>
<dbReference type="NCBIfam" id="TIGR01770">
    <property type="entry name" value="NDH_I_N"/>
    <property type="match status" value="1"/>
</dbReference>
<keyword evidence="4 5" id="KW-0472">Membrane</keyword>
<protein>
    <submittedName>
        <fullName evidence="7">NADH-quinone oxidoreductase subunit N</fullName>
        <ecNumber evidence="7">1.6.5.11</ecNumber>
    </submittedName>
</protein>
<feature type="transmembrane region" description="Helical" evidence="5">
    <location>
        <begin position="6"/>
        <end position="25"/>
    </location>
</feature>
<dbReference type="AlphaFoldDB" id="A0A1J5TB31"/>
<dbReference type="GO" id="GO:0016020">
    <property type="term" value="C:membrane"/>
    <property type="evidence" value="ECO:0007669"/>
    <property type="project" value="UniProtKB-SubCell"/>
</dbReference>
<feature type="domain" description="NADH:quinone oxidoreductase/Mrp antiporter transmembrane" evidence="6">
    <location>
        <begin position="120"/>
        <end position="413"/>
    </location>
</feature>
<dbReference type="Pfam" id="PF00361">
    <property type="entry name" value="Proton_antipo_M"/>
    <property type="match status" value="1"/>
</dbReference>
<dbReference type="EC" id="1.6.5.11" evidence="7"/>
<evidence type="ECO:0000259" key="6">
    <source>
        <dbReference type="Pfam" id="PF00361"/>
    </source>
</evidence>
<evidence type="ECO:0000256" key="4">
    <source>
        <dbReference type="ARBA" id="ARBA00023136"/>
    </source>
</evidence>
<keyword evidence="7" id="KW-0560">Oxidoreductase</keyword>
<keyword evidence="2 5" id="KW-0812">Transmembrane</keyword>
<dbReference type="InterPro" id="IPR010096">
    <property type="entry name" value="NADH-Q_OxRdtase_suN/2"/>
</dbReference>
<sequence>MSSFILAFLPELVLLAGSLGLFAVTLGENQAAKARTLALFVALAAVLGCVVSLHAHATLFDGAYRVDAFSQWLKLVISGGFACVLLLSADLPDIRGETKAEYFLFLALSVTGLLFLTSSIDVIALVIALELSSFPLYIMVAMRREREGQRVQMESAIKYVMFGVAANGIMFFGLSYLYGLTGSTSLPVMLEKLQPVVGTPLAIAGLGLAFAGLYYKLAIFPFHFWTPDVYQGASNETAAMVSSLPKLGAVAVLVRFVSLASPHNPTLVTLLSILACGSMFYGNLIAMVQKDFKRLLGFSSIAHAGYALVGFTALDVAGYTASLFYITGYLLMILACFLVISRVSKDGSNLSISELAGLHKRSPLLAVTLGVAVFALAGVPPFVGFMGKFSLLFAALGQGHTALVVLMVINSAIAVYYYLRVVKETAFGDPVDLTPIRLDLPTKALCIALVVGITILGVAPERILSTISSSLACLGL</sequence>
<proteinExistence type="inferred from homology"/>
<feature type="transmembrane region" description="Helical" evidence="5">
    <location>
        <begin position="267"/>
        <end position="288"/>
    </location>
</feature>
<feature type="transmembrane region" description="Helical" evidence="5">
    <location>
        <begin position="237"/>
        <end position="261"/>
    </location>
</feature>
<evidence type="ECO:0000256" key="1">
    <source>
        <dbReference type="ARBA" id="ARBA00004141"/>
    </source>
</evidence>
<evidence type="ECO:0000256" key="2">
    <source>
        <dbReference type="ARBA" id="ARBA00022692"/>
    </source>
</evidence>
<feature type="transmembrane region" description="Helical" evidence="5">
    <location>
        <begin position="323"/>
        <end position="343"/>
    </location>
</feature>
<accession>A0A1J5TB31</accession>
<feature type="transmembrane region" description="Helical" evidence="5">
    <location>
        <begin position="364"/>
        <end position="383"/>
    </location>
</feature>
<gene>
    <name evidence="7" type="primary">nuoN_4</name>
    <name evidence="7" type="ORF">GALL_85750</name>
</gene>
<keyword evidence="3 5" id="KW-1133">Transmembrane helix</keyword>
<evidence type="ECO:0000256" key="3">
    <source>
        <dbReference type="ARBA" id="ARBA00022989"/>
    </source>
</evidence>
<reference evidence="7" key="1">
    <citation type="submission" date="2016-10" db="EMBL/GenBank/DDBJ databases">
        <title>Sequence of Gallionella enrichment culture.</title>
        <authorList>
            <person name="Poehlein A."/>
            <person name="Muehling M."/>
            <person name="Daniel R."/>
        </authorList>
    </citation>
    <scope>NUCLEOTIDE SEQUENCE</scope>
</reference>
<dbReference type="GO" id="GO:0016491">
    <property type="term" value="F:oxidoreductase activity"/>
    <property type="evidence" value="ECO:0007669"/>
    <property type="project" value="UniProtKB-KW"/>
</dbReference>
<evidence type="ECO:0000256" key="5">
    <source>
        <dbReference type="SAM" id="Phobius"/>
    </source>
</evidence>
<dbReference type="InterPro" id="IPR001750">
    <property type="entry name" value="ND/Mrp_TM"/>
</dbReference>
<feature type="transmembrane region" description="Helical" evidence="5">
    <location>
        <begin position="389"/>
        <end position="419"/>
    </location>
</feature>
<dbReference type="EMBL" id="MLJW01000027">
    <property type="protein sequence ID" value="OIR09342.1"/>
    <property type="molecule type" value="Genomic_DNA"/>
</dbReference>
<feature type="transmembrane region" description="Helical" evidence="5">
    <location>
        <begin position="100"/>
        <end position="116"/>
    </location>
</feature>
<feature type="transmembrane region" description="Helical" evidence="5">
    <location>
        <begin position="295"/>
        <end position="317"/>
    </location>
</feature>
<feature type="transmembrane region" description="Helical" evidence="5">
    <location>
        <begin position="201"/>
        <end position="225"/>
    </location>
</feature>
<feature type="transmembrane region" description="Helical" evidence="5">
    <location>
        <begin position="37"/>
        <end position="57"/>
    </location>
</feature>
<comment type="subcellular location">
    <subcellularLocation>
        <location evidence="1">Membrane</location>
        <topology evidence="1">Multi-pass membrane protein</topology>
    </subcellularLocation>
</comment>
<feature type="transmembrane region" description="Helical" evidence="5">
    <location>
        <begin position="69"/>
        <end position="88"/>
    </location>
</feature>
<dbReference type="GO" id="GO:0008137">
    <property type="term" value="F:NADH dehydrogenase (ubiquinone) activity"/>
    <property type="evidence" value="ECO:0007669"/>
    <property type="project" value="InterPro"/>
</dbReference>
<name>A0A1J5TB31_9ZZZZ</name>
<dbReference type="HAMAP" id="MF_00445">
    <property type="entry name" value="NDH1_NuoN_1"/>
    <property type="match status" value="1"/>
</dbReference>